<evidence type="ECO:0000313" key="3">
    <source>
        <dbReference type="EMBL" id="PZA09681.1"/>
    </source>
</evidence>
<feature type="domain" description="UspA" evidence="2">
    <location>
        <begin position="156"/>
        <end position="277"/>
    </location>
</feature>
<proteinExistence type="inferred from homology"/>
<dbReference type="EMBL" id="QKQS01000029">
    <property type="protein sequence ID" value="PZA09681.1"/>
    <property type="molecule type" value="Genomic_DNA"/>
</dbReference>
<feature type="domain" description="UspA" evidence="2">
    <location>
        <begin position="4"/>
        <end position="146"/>
    </location>
</feature>
<evidence type="ECO:0000259" key="2">
    <source>
        <dbReference type="Pfam" id="PF00582"/>
    </source>
</evidence>
<evidence type="ECO:0000256" key="1">
    <source>
        <dbReference type="ARBA" id="ARBA00008791"/>
    </source>
</evidence>
<dbReference type="InterPro" id="IPR006015">
    <property type="entry name" value="Universal_stress_UspA"/>
</dbReference>
<dbReference type="InterPro" id="IPR006016">
    <property type="entry name" value="UspA"/>
</dbReference>
<dbReference type="RefSeq" id="WP_110788252.1">
    <property type="nucleotide sequence ID" value="NZ_QKQS01000029.1"/>
</dbReference>
<dbReference type="Proteomes" id="UP000248134">
    <property type="component" value="Unassembled WGS sequence"/>
</dbReference>
<comment type="similarity">
    <text evidence="1">Belongs to the universal stress protein A family.</text>
</comment>
<gene>
    <name evidence="3" type="ORF">DNX69_22545</name>
</gene>
<organism evidence="3 4">
    <name type="scientific">Rhodopseudomonas palustris</name>
    <dbReference type="NCBI Taxonomy" id="1076"/>
    <lineage>
        <taxon>Bacteria</taxon>
        <taxon>Pseudomonadati</taxon>
        <taxon>Pseudomonadota</taxon>
        <taxon>Alphaproteobacteria</taxon>
        <taxon>Hyphomicrobiales</taxon>
        <taxon>Nitrobacteraceae</taxon>
        <taxon>Rhodopseudomonas</taxon>
    </lineage>
</organism>
<dbReference type="PANTHER" id="PTHR46268:SF15">
    <property type="entry name" value="UNIVERSAL STRESS PROTEIN HP_0031"/>
    <property type="match status" value="1"/>
</dbReference>
<dbReference type="PRINTS" id="PR01438">
    <property type="entry name" value="UNVRSLSTRESS"/>
</dbReference>
<protein>
    <submittedName>
        <fullName evidence="3">Universal stress protein</fullName>
    </submittedName>
</protein>
<comment type="caution">
    <text evidence="3">The sequence shown here is derived from an EMBL/GenBank/DDBJ whole genome shotgun (WGS) entry which is preliminary data.</text>
</comment>
<dbReference type="OrthoDB" id="9804721at2"/>
<dbReference type="SUPFAM" id="SSF52402">
    <property type="entry name" value="Adenine nucleotide alpha hydrolases-like"/>
    <property type="match status" value="2"/>
</dbReference>
<name>A0A323UBC6_RHOPL</name>
<dbReference type="PANTHER" id="PTHR46268">
    <property type="entry name" value="STRESS RESPONSE PROTEIN NHAX"/>
    <property type="match status" value="1"/>
</dbReference>
<evidence type="ECO:0000313" key="4">
    <source>
        <dbReference type="Proteomes" id="UP000248134"/>
    </source>
</evidence>
<dbReference type="AlphaFoldDB" id="A0A323UBC6"/>
<reference evidence="3 4" key="1">
    <citation type="submission" date="2018-06" db="EMBL/GenBank/DDBJ databases">
        <title>Draft Whole-Genome Sequence of the purple photosynthetic bacterium Rhodospeudomonas palustris XCP.</title>
        <authorList>
            <person name="Rayyan A."/>
            <person name="Meyer T.E."/>
            <person name="Kyndt J.A."/>
        </authorList>
    </citation>
    <scope>NUCLEOTIDE SEQUENCE [LARGE SCALE GENOMIC DNA]</scope>
    <source>
        <strain evidence="3 4">XCP</strain>
    </source>
</reference>
<dbReference type="Gene3D" id="3.40.50.12370">
    <property type="match status" value="1"/>
</dbReference>
<sequence length="279" mass="30178">MALKTIVVFVDQTAASDARVRYAAGLAMRHQAHLIGLFIVPNAWQHDRADSNIQGGAAIHEMLERHNLIESDALRAAGRSFEAMAARDDASFEYRAVRGGDVGELVRLHCLHSDLVVVGHPSAGLPAGWSPEQMLLSTGVPVLIVPASWPEGTIARKVLFAWNASREARRAITDSLPVLRAAESVSVVVVDPTNNPLHGQEPGADIAHHLSRHGVAARVEQLQSRGEPIAEVIRRYAAKDQSDLIVLGAYSHSPRRELLFGGVTRTLLGKVTIPTLISH</sequence>
<dbReference type="CDD" id="cd00293">
    <property type="entry name" value="USP-like"/>
    <property type="match status" value="1"/>
</dbReference>
<dbReference type="Pfam" id="PF00582">
    <property type="entry name" value="Usp"/>
    <property type="match status" value="2"/>
</dbReference>
<accession>A0A323UBC6</accession>